<proteinExistence type="predicted"/>
<dbReference type="Proteomes" id="UP000192247">
    <property type="component" value="Unassembled WGS sequence"/>
</dbReference>
<reference evidence="2 3" key="1">
    <citation type="journal article" date="2017" name="Gigascience">
        <title>Draft genome of the honey bee ectoparasitic mite, Tropilaelaps mercedesae, is shaped by the parasitic life history.</title>
        <authorList>
            <person name="Dong X."/>
            <person name="Armstrong S.D."/>
            <person name="Xia D."/>
            <person name="Makepeace B.L."/>
            <person name="Darby A.C."/>
            <person name="Kadowaki T."/>
        </authorList>
    </citation>
    <scope>NUCLEOTIDE SEQUENCE [LARGE SCALE GENOMIC DNA]</scope>
    <source>
        <strain evidence="2">Wuxi-XJTLU</strain>
    </source>
</reference>
<evidence type="ECO:0000256" key="1">
    <source>
        <dbReference type="SAM" id="SignalP"/>
    </source>
</evidence>
<dbReference type="InParanoid" id="A0A1V9XHY0"/>
<name>A0A1V9XHY0_9ACAR</name>
<sequence length="230" mass="25913">MQVEIGFCLLLTIFLSVTVRESSATCYSFMGVSTCPGQDSGDEKFISGAWWFVNIHHRRTEVEVLYRHILSNSFVGTVVDSSEALRGAKKLLDTEAFWDVVGQTVAYLQEVKGEPIELLYDEDLDTMDLYRSYRQHADDILDLITTVRDEGGYEKGLHKNVPHYQDLLLQASRIVNRLPEFTQMTMFKMLEHGALSDLKETGSKHAKSLLGVSDILELASNMVPSKGTDK</sequence>
<feature type="chain" id="PRO_5012054216" evidence="1">
    <location>
        <begin position="25"/>
        <end position="230"/>
    </location>
</feature>
<protein>
    <submittedName>
        <fullName evidence="2">Uncharacterized protein</fullName>
    </submittedName>
</protein>
<feature type="signal peptide" evidence="1">
    <location>
        <begin position="1"/>
        <end position="24"/>
    </location>
</feature>
<dbReference type="AlphaFoldDB" id="A0A1V9XHY0"/>
<evidence type="ECO:0000313" key="3">
    <source>
        <dbReference type="Proteomes" id="UP000192247"/>
    </source>
</evidence>
<organism evidence="2 3">
    <name type="scientific">Tropilaelaps mercedesae</name>
    <dbReference type="NCBI Taxonomy" id="418985"/>
    <lineage>
        <taxon>Eukaryota</taxon>
        <taxon>Metazoa</taxon>
        <taxon>Ecdysozoa</taxon>
        <taxon>Arthropoda</taxon>
        <taxon>Chelicerata</taxon>
        <taxon>Arachnida</taxon>
        <taxon>Acari</taxon>
        <taxon>Parasitiformes</taxon>
        <taxon>Mesostigmata</taxon>
        <taxon>Gamasina</taxon>
        <taxon>Dermanyssoidea</taxon>
        <taxon>Laelapidae</taxon>
        <taxon>Tropilaelaps</taxon>
    </lineage>
</organism>
<accession>A0A1V9XHY0</accession>
<comment type="caution">
    <text evidence="2">The sequence shown here is derived from an EMBL/GenBank/DDBJ whole genome shotgun (WGS) entry which is preliminary data.</text>
</comment>
<evidence type="ECO:0000313" key="2">
    <source>
        <dbReference type="EMBL" id="OQR73021.1"/>
    </source>
</evidence>
<keyword evidence="3" id="KW-1185">Reference proteome</keyword>
<keyword evidence="1" id="KW-0732">Signal</keyword>
<dbReference type="OrthoDB" id="10547947at2759"/>
<dbReference type="EMBL" id="MNPL01010621">
    <property type="protein sequence ID" value="OQR73021.1"/>
    <property type="molecule type" value="Genomic_DNA"/>
</dbReference>
<gene>
    <name evidence="2" type="ORF">BIW11_10003</name>
</gene>